<organism evidence="1 2">
    <name type="scientific">Campylobacter concisus</name>
    <dbReference type="NCBI Taxonomy" id="199"/>
    <lineage>
        <taxon>Bacteria</taxon>
        <taxon>Pseudomonadati</taxon>
        <taxon>Campylobacterota</taxon>
        <taxon>Epsilonproteobacteria</taxon>
        <taxon>Campylobacterales</taxon>
        <taxon>Campylobacteraceae</taxon>
        <taxon>Campylobacter</taxon>
    </lineage>
</organism>
<comment type="caution">
    <text evidence="1">The sequence shown here is derived from an EMBL/GenBank/DDBJ whole genome shotgun (WGS) entry which is preliminary data.</text>
</comment>
<dbReference type="RefSeq" id="WP_087585368.1">
    <property type="nucleotide sequence ID" value="NZ_CABMKR010000016.1"/>
</dbReference>
<gene>
    <name evidence="1" type="ORF">B9N62_10035</name>
</gene>
<sequence>MRDIEINSVADLLRAKDFMLQTQSDIKISKIGDIEYKIKLDGGRFNDFDLTYIDAGVARVVLEYQAQYENFIAGLEQKFNIQIPQSQRMLKFKLEKGCLEISTDIKDILKEGLKRMSGWQVMVVFIVAIGGWFANSSFHKYTDLQAESIQKQAQQARDEAEQKRLETLSKMVKDLSADRSLQEPANRVKKSVAEVLQDQEKAIIAPELDDQINAPITSADKDKFRVVLPQVETPDIEEEIDDLFHIQSQFFTSERPFRVKELGNVNLNSDILSVEKRITLIQKAEKQEPVNLKIKLIKDGKTQKIKSAYILDVIK</sequence>
<accession>A0A1Y5MQF7</accession>
<protein>
    <submittedName>
        <fullName evidence="1">Uncharacterized protein</fullName>
    </submittedName>
</protein>
<dbReference type="AlphaFoldDB" id="A0A1Y5MQF7"/>
<reference evidence="1 2" key="1">
    <citation type="submission" date="2017-04" db="EMBL/GenBank/DDBJ databases">
        <title>Complete genome of Campylobacter concisus ATCC 33237T and draft genomes for an additional eight well characterized C. concisus strains.</title>
        <authorList>
            <person name="Cornelius A.J."/>
            <person name="Miller W.G."/>
            <person name="Lastovica A.J."/>
            <person name="On S.L."/>
            <person name="French N.P."/>
            <person name="Vandenberg O."/>
            <person name="Biggs P.J."/>
        </authorList>
    </citation>
    <scope>NUCLEOTIDE SEQUENCE [LARGE SCALE GENOMIC DNA]</scope>
    <source>
        <strain evidence="1 2">Lasto28.99</strain>
    </source>
</reference>
<name>A0A1Y5MQF7_9BACT</name>
<dbReference type="EMBL" id="NDYO01000016">
    <property type="protein sequence ID" value="OUT10629.1"/>
    <property type="molecule type" value="Genomic_DNA"/>
</dbReference>
<dbReference type="Proteomes" id="UP000195967">
    <property type="component" value="Unassembled WGS sequence"/>
</dbReference>
<evidence type="ECO:0000313" key="2">
    <source>
        <dbReference type="Proteomes" id="UP000195967"/>
    </source>
</evidence>
<evidence type="ECO:0000313" key="1">
    <source>
        <dbReference type="EMBL" id="OUT10629.1"/>
    </source>
</evidence>
<proteinExistence type="predicted"/>